<keyword evidence="1" id="KW-0472">Membrane</keyword>
<keyword evidence="1" id="KW-0812">Transmembrane</keyword>
<evidence type="ECO:0000256" key="1">
    <source>
        <dbReference type="SAM" id="Phobius"/>
    </source>
</evidence>
<sequence length="324" mass="35521">MDPLTTNAEYLTMVPKYTSIGALAVLIWDILDNISEDYRVLFRGNKRKFSVATVAYIAARLGAVSYSLLDIIFDTAPVGNCTVLERAALAWCPIALSATGFLFFLRLRAIYDRDRILVSVFFVLWLTLVGGSILIPVSIKGGEIGSTKYCHKVLPRRATRITIFGPIALLSFDTLVFLAISWRLSRVASYRNGGRNGGHSTNRIGAMLFGTNLPTFTRSLLVDGQMYYLITILIGISSVVVSFSPGVSGALSNLLGDVFVNVVNIMACRVFRRTKSGAVRESEFSTSVVNQHNTLPIQFRVNAGSVETLEKDVPVEVHAVHSFA</sequence>
<name>A0A8H5ATE1_9AGAR</name>
<gene>
    <name evidence="3" type="ORF">D9619_007645</name>
</gene>
<evidence type="ECO:0000313" key="4">
    <source>
        <dbReference type="Proteomes" id="UP000567179"/>
    </source>
</evidence>
<evidence type="ECO:0000259" key="2">
    <source>
        <dbReference type="Pfam" id="PF20151"/>
    </source>
</evidence>
<feature type="transmembrane region" description="Helical" evidence="1">
    <location>
        <begin position="159"/>
        <end position="182"/>
    </location>
</feature>
<dbReference type="Proteomes" id="UP000567179">
    <property type="component" value="Unassembled WGS sequence"/>
</dbReference>
<feature type="transmembrane region" description="Helical" evidence="1">
    <location>
        <begin position="226"/>
        <end position="244"/>
    </location>
</feature>
<dbReference type="InterPro" id="IPR045340">
    <property type="entry name" value="DUF6533"/>
</dbReference>
<keyword evidence="1" id="KW-1133">Transmembrane helix</keyword>
<protein>
    <recommendedName>
        <fullName evidence="2">DUF6533 domain-containing protein</fullName>
    </recommendedName>
</protein>
<feature type="domain" description="DUF6533" evidence="2">
    <location>
        <begin position="17"/>
        <end position="63"/>
    </location>
</feature>
<comment type="caution">
    <text evidence="3">The sequence shown here is derived from an EMBL/GenBank/DDBJ whole genome shotgun (WGS) entry which is preliminary data.</text>
</comment>
<dbReference type="OrthoDB" id="3038990at2759"/>
<proteinExistence type="predicted"/>
<evidence type="ECO:0000313" key="3">
    <source>
        <dbReference type="EMBL" id="KAF5310760.1"/>
    </source>
</evidence>
<accession>A0A8H5ATE1</accession>
<organism evidence="3 4">
    <name type="scientific">Psilocybe cf. subviscida</name>
    <dbReference type="NCBI Taxonomy" id="2480587"/>
    <lineage>
        <taxon>Eukaryota</taxon>
        <taxon>Fungi</taxon>
        <taxon>Dikarya</taxon>
        <taxon>Basidiomycota</taxon>
        <taxon>Agaricomycotina</taxon>
        <taxon>Agaricomycetes</taxon>
        <taxon>Agaricomycetidae</taxon>
        <taxon>Agaricales</taxon>
        <taxon>Agaricineae</taxon>
        <taxon>Strophariaceae</taxon>
        <taxon>Psilocybe</taxon>
    </lineage>
</organism>
<feature type="transmembrane region" description="Helical" evidence="1">
    <location>
        <begin position="88"/>
        <end position="105"/>
    </location>
</feature>
<keyword evidence="4" id="KW-1185">Reference proteome</keyword>
<dbReference type="AlphaFoldDB" id="A0A8H5ATE1"/>
<feature type="transmembrane region" description="Helical" evidence="1">
    <location>
        <begin position="49"/>
        <end position="68"/>
    </location>
</feature>
<feature type="transmembrane region" description="Helical" evidence="1">
    <location>
        <begin position="117"/>
        <end position="139"/>
    </location>
</feature>
<dbReference type="EMBL" id="JAACJJ010000057">
    <property type="protein sequence ID" value="KAF5310760.1"/>
    <property type="molecule type" value="Genomic_DNA"/>
</dbReference>
<dbReference type="Pfam" id="PF20151">
    <property type="entry name" value="DUF6533"/>
    <property type="match status" value="1"/>
</dbReference>
<reference evidence="3 4" key="1">
    <citation type="journal article" date="2020" name="ISME J.">
        <title>Uncovering the hidden diversity of litter-decomposition mechanisms in mushroom-forming fungi.</title>
        <authorList>
            <person name="Floudas D."/>
            <person name="Bentzer J."/>
            <person name="Ahren D."/>
            <person name="Johansson T."/>
            <person name="Persson P."/>
            <person name="Tunlid A."/>
        </authorList>
    </citation>
    <scope>NUCLEOTIDE SEQUENCE [LARGE SCALE GENOMIC DNA]</scope>
    <source>
        <strain evidence="3 4">CBS 101986</strain>
    </source>
</reference>